<evidence type="ECO:0000313" key="7">
    <source>
        <dbReference type="Proteomes" id="UP000177876"/>
    </source>
</evidence>
<keyword evidence="4" id="KW-0131">Cell cycle</keyword>
<dbReference type="InterPro" id="IPR036390">
    <property type="entry name" value="WH_DNA-bd_sf"/>
</dbReference>
<evidence type="ECO:0000313" key="6">
    <source>
        <dbReference type="EMBL" id="OFW60127.1"/>
    </source>
</evidence>
<evidence type="ECO:0000256" key="1">
    <source>
        <dbReference type="ARBA" id="ARBA00022490"/>
    </source>
</evidence>
<keyword evidence="2" id="KW-0132">Cell division</keyword>
<dbReference type="Proteomes" id="UP000177876">
    <property type="component" value="Unassembled WGS sequence"/>
</dbReference>
<evidence type="ECO:0000256" key="2">
    <source>
        <dbReference type="ARBA" id="ARBA00022618"/>
    </source>
</evidence>
<feature type="region of interest" description="Disordered" evidence="5">
    <location>
        <begin position="203"/>
        <end position="222"/>
    </location>
</feature>
<organism evidence="6 7">
    <name type="scientific">Candidatus Solincola sediminis</name>
    <dbReference type="NCBI Taxonomy" id="1797199"/>
    <lineage>
        <taxon>Bacteria</taxon>
        <taxon>Bacillati</taxon>
        <taxon>Actinomycetota</taxon>
        <taxon>Candidatus Geothermincolia</taxon>
        <taxon>Candidatus Geothermincolales</taxon>
        <taxon>Candidatus Geothermincolaceae</taxon>
        <taxon>Candidatus Solincola</taxon>
    </lineage>
</organism>
<dbReference type="SUPFAM" id="SSF46785">
    <property type="entry name" value="Winged helix' DNA-binding domain"/>
    <property type="match status" value="2"/>
</dbReference>
<name>A0A1F2WTI0_9ACTN</name>
<proteinExistence type="predicted"/>
<accession>A0A1F2WTI0</accession>
<dbReference type="InterPro" id="IPR036388">
    <property type="entry name" value="WH-like_DNA-bd_sf"/>
</dbReference>
<evidence type="ECO:0000256" key="3">
    <source>
        <dbReference type="ARBA" id="ARBA00022829"/>
    </source>
</evidence>
<dbReference type="InterPro" id="IPR005234">
    <property type="entry name" value="ScpB_csome_segregation"/>
</dbReference>
<evidence type="ECO:0000256" key="5">
    <source>
        <dbReference type="SAM" id="MobiDB-lite"/>
    </source>
</evidence>
<keyword evidence="1" id="KW-0963">Cytoplasm</keyword>
<keyword evidence="3" id="KW-0159">Chromosome partition</keyword>
<dbReference type="Pfam" id="PF04079">
    <property type="entry name" value="SMC_ScpB"/>
    <property type="match status" value="1"/>
</dbReference>
<dbReference type="GO" id="GO:0051301">
    <property type="term" value="P:cell division"/>
    <property type="evidence" value="ECO:0007669"/>
    <property type="project" value="UniProtKB-KW"/>
</dbReference>
<sequence length="222" mass="24618">MDIKPIGGKLWRTAAGQDDLQEIEDIKGAVEAMLFVADEPLFPKQLAAILQCDEGKMLSVLQELRDEYIEYNRGMQLREVGGGWRMHTHPAYADHIEKLLLSSKRTRLTRAAVETLAIIAYLQPITRGQVANLRGVQSENMVKVLEEQGLVAEAGKEKAPGGPSLYITTDKFLERFGLNNLDDLPSLKSFEPDQETIDRIAHSLAEPSTTGTGTFVEPDEPT</sequence>
<dbReference type="Gene3D" id="1.10.10.10">
    <property type="entry name" value="Winged helix-like DNA-binding domain superfamily/Winged helix DNA-binding domain"/>
    <property type="match status" value="2"/>
</dbReference>
<dbReference type="GO" id="GO:0051304">
    <property type="term" value="P:chromosome separation"/>
    <property type="evidence" value="ECO:0007669"/>
    <property type="project" value="InterPro"/>
</dbReference>
<comment type="caution">
    <text evidence="6">The sequence shown here is derived from an EMBL/GenBank/DDBJ whole genome shotgun (WGS) entry which is preliminary data.</text>
</comment>
<dbReference type="NCBIfam" id="TIGR00281">
    <property type="entry name" value="SMC-Scp complex subunit ScpB"/>
    <property type="match status" value="1"/>
</dbReference>
<evidence type="ECO:0000256" key="4">
    <source>
        <dbReference type="ARBA" id="ARBA00023306"/>
    </source>
</evidence>
<reference evidence="6 7" key="1">
    <citation type="journal article" date="2016" name="Nat. Commun.">
        <title>Thousands of microbial genomes shed light on interconnected biogeochemical processes in an aquifer system.</title>
        <authorList>
            <person name="Anantharaman K."/>
            <person name="Brown C.T."/>
            <person name="Hug L.A."/>
            <person name="Sharon I."/>
            <person name="Castelle C.J."/>
            <person name="Probst A.J."/>
            <person name="Thomas B.C."/>
            <person name="Singh A."/>
            <person name="Wilkins M.J."/>
            <person name="Karaoz U."/>
            <person name="Brodie E.L."/>
            <person name="Williams K.H."/>
            <person name="Hubbard S.S."/>
            <person name="Banfield J.F."/>
        </authorList>
    </citation>
    <scope>NUCLEOTIDE SEQUENCE [LARGE SCALE GENOMIC DNA]</scope>
</reference>
<dbReference type="PANTHER" id="PTHR34298:SF2">
    <property type="entry name" value="SEGREGATION AND CONDENSATION PROTEIN B"/>
    <property type="match status" value="1"/>
</dbReference>
<gene>
    <name evidence="6" type="ORF">A2Y75_02245</name>
</gene>
<dbReference type="EMBL" id="MELK01000006">
    <property type="protein sequence ID" value="OFW60127.1"/>
    <property type="molecule type" value="Genomic_DNA"/>
</dbReference>
<protein>
    <submittedName>
        <fullName evidence="6">SMC-Scp complex subunit ScpB</fullName>
    </submittedName>
</protein>
<dbReference type="AlphaFoldDB" id="A0A1F2WTI0"/>
<dbReference type="STRING" id="1797197.A2Y75_02245"/>
<dbReference type="PANTHER" id="PTHR34298">
    <property type="entry name" value="SEGREGATION AND CONDENSATION PROTEIN B"/>
    <property type="match status" value="1"/>
</dbReference>